<protein>
    <recommendedName>
        <fullName evidence="1">DUF4097 domain-containing protein</fullName>
    </recommendedName>
</protein>
<dbReference type="Proteomes" id="UP000031938">
    <property type="component" value="Unassembled WGS sequence"/>
</dbReference>
<organism evidence="2 3">
    <name type="scientific">Jeotgalibacillus soli</name>
    <dbReference type="NCBI Taxonomy" id="889306"/>
    <lineage>
        <taxon>Bacteria</taxon>
        <taxon>Bacillati</taxon>
        <taxon>Bacillota</taxon>
        <taxon>Bacilli</taxon>
        <taxon>Bacillales</taxon>
        <taxon>Caryophanaceae</taxon>
        <taxon>Jeotgalibacillus</taxon>
    </lineage>
</organism>
<feature type="domain" description="DUF4097" evidence="1">
    <location>
        <begin position="1"/>
        <end position="197"/>
    </location>
</feature>
<gene>
    <name evidence="2" type="ORF">KP78_16960</name>
</gene>
<evidence type="ECO:0000313" key="3">
    <source>
        <dbReference type="Proteomes" id="UP000031938"/>
    </source>
</evidence>
<dbReference type="Gene3D" id="2.160.20.120">
    <property type="match status" value="1"/>
</dbReference>
<dbReference type="AlphaFoldDB" id="A0A0C2S2K4"/>
<sequence>MTVEIPAESYSSIEVKTSSADQETTDLKADRLTFVSTSGDITLDGITAADSVEMKLSSGDGSLSEVHTKNLTVDASSGDIVLFDSELPIITLSTSSGDIELNHVNGKATLESSSGRIDILQENLDNEYIISSSSGNVDLQLDNRPKALSVDFQSSSGEGEVNISNLNVETMTDHHVLASIGNEIPLIDVRTSSGGFDLGIMNE</sequence>
<evidence type="ECO:0000259" key="1">
    <source>
        <dbReference type="Pfam" id="PF13349"/>
    </source>
</evidence>
<comment type="caution">
    <text evidence="2">The sequence shown here is derived from an EMBL/GenBank/DDBJ whole genome shotgun (WGS) entry which is preliminary data.</text>
</comment>
<accession>A0A0C2S2K4</accession>
<dbReference type="InterPro" id="IPR025164">
    <property type="entry name" value="Toastrack_DUF4097"/>
</dbReference>
<reference evidence="2 3" key="1">
    <citation type="submission" date="2015-01" db="EMBL/GenBank/DDBJ databases">
        <title>Genome sequencing of Jeotgalibacillus soli.</title>
        <authorList>
            <person name="Goh K.M."/>
            <person name="Chan K.-G."/>
            <person name="Yaakop A.S."/>
            <person name="Ee R."/>
            <person name="Gan H.M."/>
            <person name="Chan C.S."/>
        </authorList>
    </citation>
    <scope>NUCLEOTIDE SEQUENCE [LARGE SCALE GENOMIC DNA]</scope>
    <source>
        <strain evidence="2 3">P9</strain>
    </source>
</reference>
<proteinExistence type="predicted"/>
<dbReference type="EMBL" id="JXRP01000013">
    <property type="protein sequence ID" value="KIL48249.1"/>
    <property type="molecule type" value="Genomic_DNA"/>
</dbReference>
<dbReference type="Pfam" id="PF13349">
    <property type="entry name" value="DUF4097"/>
    <property type="match status" value="1"/>
</dbReference>
<dbReference type="STRING" id="889306.KP78_16960"/>
<name>A0A0C2S2K4_9BACL</name>
<keyword evidence="3" id="KW-1185">Reference proteome</keyword>
<dbReference type="PATRIC" id="fig|889306.3.peg.1703"/>
<dbReference type="OrthoDB" id="2588856at2"/>
<dbReference type="RefSeq" id="WP_041087861.1">
    <property type="nucleotide sequence ID" value="NZ_JXRP01000013.1"/>
</dbReference>
<evidence type="ECO:0000313" key="2">
    <source>
        <dbReference type="EMBL" id="KIL48249.1"/>
    </source>
</evidence>